<comment type="caution">
    <text evidence="2">The sequence shown here is derived from an EMBL/GenBank/DDBJ whole genome shotgun (WGS) entry which is preliminary data.</text>
</comment>
<gene>
    <name evidence="2" type="ORF">CK203_041355</name>
</gene>
<protein>
    <submittedName>
        <fullName evidence="2">Uncharacterized protein</fullName>
    </submittedName>
</protein>
<reference evidence="2 3" key="1">
    <citation type="journal article" date="2018" name="PLoS Genet.">
        <title>Population sequencing reveals clonal diversity and ancestral inbreeding in the grapevine cultivar Chardonnay.</title>
        <authorList>
            <person name="Roach M.J."/>
            <person name="Johnson D.L."/>
            <person name="Bohlmann J."/>
            <person name="van Vuuren H.J."/>
            <person name="Jones S.J."/>
            <person name="Pretorius I.S."/>
            <person name="Schmidt S.A."/>
            <person name="Borneman A.R."/>
        </authorList>
    </citation>
    <scope>NUCLEOTIDE SEQUENCE [LARGE SCALE GENOMIC DNA]</scope>
    <source>
        <strain evidence="3">cv. Chardonnay</strain>
        <tissue evidence="2">Leaf</tissue>
    </source>
</reference>
<proteinExistence type="predicted"/>
<name>A0A438H5S6_VITVI</name>
<accession>A0A438H5S6</accession>
<evidence type="ECO:0000313" key="3">
    <source>
        <dbReference type="Proteomes" id="UP000288805"/>
    </source>
</evidence>
<feature type="compositionally biased region" description="Low complexity" evidence="1">
    <location>
        <begin position="19"/>
        <end position="30"/>
    </location>
</feature>
<dbReference type="Proteomes" id="UP000288805">
    <property type="component" value="Unassembled WGS sequence"/>
</dbReference>
<evidence type="ECO:0000313" key="2">
    <source>
        <dbReference type="EMBL" id="RVW79858.1"/>
    </source>
</evidence>
<dbReference type="EMBL" id="QGNW01000273">
    <property type="protein sequence ID" value="RVW79858.1"/>
    <property type="molecule type" value="Genomic_DNA"/>
</dbReference>
<evidence type="ECO:0000256" key="1">
    <source>
        <dbReference type="SAM" id="MobiDB-lite"/>
    </source>
</evidence>
<dbReference type="AlphaFoldDB" id="A0A438H5S6"/>
<organism evidence="2 3">
    <name type="scientific">Vitis vinifera</name>
    <name type="common">Grape</name>
    <dbReference type="NCBI Taxonomy" id="29760"/>
    <lineage>
        <taxon>Eukaryota</taxon>
        <taxon>Viridiplantae</taxon>
        <taxon>Streptophyta</taxon>
        <taxon>Embryophyta</taxon>
        <taxon>Tracheophyta</taxon>
        <taxon>Spermatophyta</taxon>
        <taxon>Magnoliopsida</taxon>
        <taxon>eudicotyledons</taxon>
        <taxon>Gunneridae</taxon>
        <taxon>Pentapetalae</taxon>
        <taxon>rosids</taxon>
        <taxon>Vitales</taxon>
        <taxon>Vitaceae</taxon>
        <taxon>Viteae</taxon>
        <taxon>Vitis</taxon>
    </lineage>
</organism>
<sequence length="106" mass="11624">MEGEVGWKSTKWMSSTMLSTVSESSSTSSSDGNKSKNIQITDQGIETMTLSRLLLKSRDGGYISRFKINLEKSEMVLVGEVDNVENLACKIGCKVGKLPSSYLRLP</sequence>
<feature type="region of interest" description="Disordered" evidence="1">
    <location>
        <begin position="19"/>
        <end position="39"/>
    </location>
</feature>